<evidence type="ECO:0000313" key="2">
    <source>
        <dbReference type="Proteomes" id="UP001175000"/>
    </source>
</evidence>
<gene>
    <name evidence="1" type="ORF">B0T14DRAFT_2697</name>
</gene>
<dbReference type="AlphaFoldDB" id="A0AA40CAC0"/>
<comment type="caution">
    <text evidence="1">The sequence shown here is derived from an EMBL/GenBank/DDBJ whole genome shotgun (WGS) entry which is preliminary data.</text>
</comment>
<dbReference type="EMBL" id="JAULSU010000001">
    <property type="protein sequence ID" value="KAK0631401.1"/>
    <property type="molecule type" value="Genomic_DNA"/>
</dbReference>
<evidence type="ECO:0000313" key="1">
    <source>
        <dbReference type="EMBL" id="KAK0631401.1"/>
    </source>
</evidence>
<sequence>MSIRARLPSSRRAAFSLGPITQHPAAGSCIGRGWALTLGGSCLPIACLAGGDAQTLGWPSLPFTSCKETAAMVPALSRRCPRSCEILAACGTDGFADALLLCTHCRISRQHAGATVPCTWLGADTIEIERETRSDRRPPATRNLVGAMRERFA</sequence>
<proteinExistence type="predicted"/>
<reference evidence="1" key="1">
    <citation type="submission" date="2023-06" db="EMBL/GenBank/DDBJ databases">
        <title>Genome-scale phylogeny and comparative genomics of the fungal order Sordariales.</title>
        <authorList>
            <consortium name="Lawrence Berkeley National Laboratory"/>
            <person name="Hensen N."/>
            <person name="Bonometti L."/>
            <person name="Westerberg I."/>
            <person name="Brannstrom I.O."/>
            <person name="Guillou S."/>
            <person name="Cros-Aarteil S."/>
            <person name="Calhoun S."/>
            <person name="Haridas S."/>
            <person name="Kuo A."/>
            <person name="Mondo S."/>
            <person name="Pangilinan J."/>
            <person name="Riley R."/>
            <person name="Labutti K."/>
            <person name="Andreopoulos B."/>
            <person name="Lipzen A."/>
            <person name="Chen C."/>
            <person name="Yanf M."/>
            <person name="Daum C."/>
            <person name="Ng V."/>
            <person name="Clum A."/>
            <person name="Steindorff A."/>
            <person name="Ohm R."/>
            <person name="Martin F."/>
            <person name="Silar P."/>
            <person name="Natvig D."/>
            <person name="Lalanne C."/>
            <person name="Gautier V."/>
            <person name="Ament-Velasquez S.L."/>
            <person name="Kruys A."/>
            <person name="Hutchinson M.I."/>
            <person name="Powell A.J."/>
            <person name="Barry K."/>
            <person name="Miller A.N."/>
            <person name="Grigoriev I.V."/>
            <person name="Debuchy R."/>
            <person name="Gladieux P."/>
            <person name="Thoren M.H."/>
            <person name="Johannesson H."/>
        </authorList>
    </citation>
    <scope>NUCLEOTIDE SEQUENCE</scope>
    <source>
        <strain evidence="1">CBS 606.72</strain>
    </source>
</reference>
<protein>
    <submittedName>
        <fullName evidence="1">Uncharacterized protein</fullName>
    </submittedName>
</protein>
<accession>A0AA40CAC0</accession>
<organism evidence="1 2">
    <name type="scientific">Immersiella caudata</name>
    <dbReference type="NCBI Taxonomy" id="314043"/>
    <lineage>
        <taxon>Eukaryota</taxon>
        <taxon>Fungi</taxon>
        <taxon>Dikarya</taxon>
        <taxon>Ascomycota</taxon>
        <taxon>Pezizomycotina</taxon>
        <taxon>Sordariomycetes</taxon>
        <taxon>Sordariomycetidae</taxon>
        <taxon>Sordariales</taxon>
        <taxon>Lasiosphaeriaceae</taxon>
        <taxon>Immersiella</taxon>
    </lineage>
</organism>
<name>A0AA40CAC0_9PEZI</name>
<dbReference type="PROSITE" id="PS51257">
    <property type="entry name" value="PROKAR_LIPOPROTEIN"/>
    <property type="match status" value="1"/>
</dbReference>
<keyword evidence="2" id="KW-1185">Reference proteome</keyword>
<dbReference type="Proteomes" id="UP001175000">
    <property type="component" value="Unassembled WGS sequence"/>
</dbReference>